<evidence type="ECO:0000313" key="8">
    <source>
        <dbReference type="Proteomes" id="UP000054988"/>
    </source>
</evidence>
<dbReference type="SMART" id="SM00320">
    <property type="entry name" value="WD40"/>
    <property type="match status" value="5"/>
</dbReference>
<organism evidence="7 8">
    <name type="scientific">Moniliophthora roreri</name>
    <name type="common">Frosty pod rot fungus</name>
    <name type="synonym">Monilia roreri</name>
    <dbReference type="NCBI Taxonomy" id="221103"/>
    <lineage>
        <taxon>Eukaryota</taxon>
        <taxon>Fungi</taxon>
        <taxon>Dikarya</taxon>
        <taxon>Basidiomycota</taxon>
        <taxon>Agaricomycotina</taxon>
        <taxon>Agaricomycetes</taxon>
        <taxon>Agaricomycetidae</taxon>
        <taxon>Agaricales</taxon>
        <taxon>Marasmiineae</taxon>
        <taxon>Marasmiaceae</taxon>
        <taxon>Moniliophthora</taxon>
    </lineage>
</organism>
<dbReference type="GO" id="GO:0048188">
    <property type="term" value="C:Set1C/COMPASS complex"/>
    <property type="evidence" value="ECO:0007669"/>
    <property type="project" value="InterPro"/>
</dbReference>
<protein>
    <submittedName>
        <fullName evidence="7">Putative WD40 repeat-like protein</fullName>
    </submittedName>
</protein>
<dbReference type="InterPro" id="IPR001680">
    <property type="entry name" value="WD40_rpt"/>
</dbReference>
<evidence type="ECO:0000256" key="1">
    <source>
        <dbReference type="ARBA" id="ARBA00004123"/>
    </source>
</evidence>
<dbReference type="PANTHER" id="PTHR44040">
    <property type="entry name" value="RETINOBLASTOMA-BINDING PROTEIN 5"/>
    <property type="match status" value="1"/>
</dbReference>
<dbReference type="InterPro" id="IPR037850">
    <property type="entry name" value="RBBP5/Swd1"/>
</dbReference>
<keyword evidence="4" id="KW-0539">Nucleus</keyword>
<evidence type="ECO:0000256" key="2">
    <source>
        <dbReference type="ARBA" id="ARBA00022574"/>
    </source>
</evidence>
<dbReference type="SUPFAM" id="SSF48371">
    <property type="entry name" value="ARM repeat"/>
    <property type="match status" value="1"/>
</dbReference>
<name>A0A0W0GE06_MONRR</name>
<keyword evidence="2" id="KW-0853">WD repeat</keyword>
<dbReference type="InterPro" id="IPR036322">
    <property type="entry name" value="WD40_repeat_dom_sf"/>
</dbReference>
<dbReference type="InterPro" id="IPR016024">
    <property type="entry name" value="ARM-type_fold"/>
</dbReference>
<dbReference type="Gene3D" id="2.130.10.10">
    <property type="entry name" value="YVTN repeat-like/Quinoprotein amine dehydrogenase"/>
    <property type="match status" value="2"/>
</dbReference>
<dbReference type="InterPro" id="IPR018870">
    <property type="entry name" value="Tti2"/>
</dbReference>
<dbReference type="PANTHER" id="PTHR44040:SF1">
    <property type="entry name" value="RETINOBLASTOMA-BINDING PROTEIN 5"/>
    <property type="match status" value="1"/>
</dbReference>
<evidence type="ECO:0000256" key="6">
    <source>
        <dbReference type="SAM" id="MobiDB-lite"/>
    </source>
</evidence>
<dbReference type="AlphaFoldDB" id="A0A0W0GE06"/>
<dbReference type="EMBL" id="LATX01000256">
    <property type="protein sequence ID" value="KTB46781.1"/>
    <property type="molecule type" value="Genomic_DNA"/>
</dbReference>
<evidence type="ECO:0000256" key="5">
    <source>
        <dbReference type="ARBA" id="ARBA00034736"/>
    </source>
</evidence>
<evidence type="ECO:0000256" key="4">
    <source>
        <dbReference type="ARBA" id="ARBA00023242"/>
    </source>
</evidence>
<gene>
    <name evidence="7" type="ORF">WG66_642</name>
</gene>
<proteinExistence type="inferred from homology"/>
<evidence type="ECO:0000256" key="3">
    <source>
        <dbReference type="ARBA" id="ARBA00022737"/>
    </source>
</evidence>
<dbReference type="Proteomes" id="UP000054988">
    <property type="component" value="Unassembled WGS sequence"/>
</dbReference>
<dbReference type="eggNOG" id="ENOG502S3SJ">
    <property type="taxonomic scope" value="Eukaryota"/>
</dbReference>
<feature type="region of interest" description="Disordered" evidence="6">
    <location>
        <begin position="132"/>
        <end position="152"/>
    </location>
</feature>
<dbReference type="GO" id="GO:0110078">
    <property type="term" value="C:TTT Hsp90 cochaperone complex"/>
    <property type="evidence" value="ECO:0007669"/>
    <property type="project" value="InterPro"/>
</dbReference>
<sequence length="872" mass="97653">MNEALINPFNITHPTAVQTSLFALGSFARFDPSGRFVGVGRFDGIASIWDLETRAAVRILDGHVKAVTSLEDWNVIVWDLSSQCDPPQRHATIRCDAPVSSAFFHPKNSQIILALTATGEVYLQDLRPSSRGRFELTEPEEEEEDEEGNPNRRAAMTVARFDPTGKHVFVGTSSGHILVFNTRTKSMVARHKISGTGTMKGFDFAKSGRRLLTNSSDRTLRQFNLPSYPRPGEGILEVELEPTHRFNDPITKTAWHAMSYSPDGAADPAGHKIYIWDISNDGQFAQTLDGGRESLVHLHWHPSKSSIASTTNQGNVLIWHSPSPERWGAFAGGFEEVDENVEYQEKEDEFDIEDEEVIFKRKMKAEEEEVDVDIIEEVHSQVQPLPTSLADDEDAIWAETEPDDDCVSWKMKLQKKEETEKHRKAFLPHCPKKADELRLSHPNMSSSAPLEVLLQRLQIPSKYAQNTEDGQINAQVIARLNAWKVNASGVLEELRDLLAHQNVGMHVSLTEKAKIVCAIAPFEDENENWSSQMSKRLATEILKEISEPDVPLLNEILSQHVKSMFRSNPHPSLNMSTGRKLGRPAGGPMASQDFYEGQTWKGNVGAPSIVLWCTDDYNRLWHLVIPPTMTILDDYQVLYKLKGTQIVLEILERVSGDLLKRTGIDGLILQSLNNCLGHFNHEHSPHLIRLAILASLKLILLTTSPGSATQFDQICMLLGEGVIGTIWLYSSAKHSVIEASIEVLPSLIRALGLGSSRYLKALVPQLVHPLIPAPFKDLSVELQIKSLQALTVVLEICAPRIRQWKGTVLDGIARCWVTTVEKTLDMNESEREELRVQLRRACGALVQACPSVQEDEFKRLRDTDRMFGDLLL</sequence>
<feature type="compositionally biased region" description="Acidic residues" evidence="6">
    <location>
        <begin position="137"/>
        <end position="148"/>
    </location>
</feature>
<dbReference type="InterPro" id="IPR015943">
    <property type="entry name" value="WD40/YVTN_repeat-like_dom_sf"/>
</dbReference>
<comment type="similarity">
    <text evidence="5">Belongs to the TTI2 family.</text>
</comment>
<comment type="caution">
    <text evidence="7">The sequence shown here is derived from an EMBL/GenBank/DDBJ whole genome shotgun (WGS) entry which is preliminary data.</text>
</comment>
<accession>A0A0W0GE06</accession>
<dbReference type="Pfam" id="PF10521">
    <property type="entry name" value="Tti2"/>
    <property type="match status" value="1"/>
</dbReference>
<evidence type="ECO:0000313" key="7">
    <source>
        <dbReference type="EMBL" id="KTB46781.1"/>
    </source>
</evidence>
<dbReference type="SUPFAM" id="SSF50978">
    <property type="entry name" value="WD40 repeat-like"/>
    <property type="match status" value="1"/>
</dbReference>
<keyword evidence="3" id="KW-0677">Repeat</keyword>
<reference evidence="7 8" key="1">
    <citation type="submission" date="2015-12" db="EMBL/GenBank/DDBJ databases">
        <title>Draft genome sequence of Moniliophthora roreri, the causal agent of frosty pod rot of cacao.</title>
        <authorList>
            <person name="Aime M.C."/>
            <person name="Diaz-Valderrama J.R."/>
            <person name="Kijpornyongpan T."/>
            <person name="Phillips-Mora W."/>
        </authorList>
    </citation>
    <scope>NUCLEOTIDE SEQUENCE [LARGE SCALE GENOMIC DNA]</scope>
    <source>
        <strain evidence="7 8">MCA 2952</strain>
    </source>
</reference>
<comment type="subcellular location">
    <subcellularLocation>
        <location evidence="1">Nucleus</location>
    </subcellularLocation>
</comment>